<name>A0ABX0KH03_9PROT</name>
<organism evidence="2 3">
    <name type="scientific">Acetobacter fallax</name>
    <dbReference type="NCBI Taxonomy" id="1737473"/>
    <lineage>
        <taxon>Bacteria</taxon>
        <taxon>Pseudomonadati</taxon>
        <taxon>Pseudomonadota</taxon>
        <taxon>Alphaproteobacteria</taxon>
        <taxon>Acetobacterales</taxon>
        <taxon>Acetobacteraceae</taxon>
        <taxon>Acetobacter</taxon>
    </lineage>
</organism>
<feature type="domain" description="Hedgehog/Intein (Hint)" evidence="1">
    <location>
        <begin position="808"/>
        <end position="943"/>
    </location>
</feature>
<dbReference type="Gene3D" id="2.170.16.10">
    <property type="entry name" value="Hedgehog/Intein (Hint) domain"/>
    <property type="match status" value="1"/>
</dbReference>
<gene>
    <name evidence="2" type="ORF">GOB84_11620</name>
</gene>
<dbReference type="InterPro" id="IPR036844">
    <property type="entry name" value="Hint_dom_sf"/>
</dbReference>
<accession>A0ABX0KH03</accession>
<dbReference type="InterPro" id="IPR028992">
    <property type="entry name" value="Hedgehog/Intein_dom"/>
</dbReference>
<evidence type="ECO:0000259" key="1">
    <source>
        <dbReference type="Pfam" id="PF13403"/>
    </source>
</evidence>
<reference evidence="2 3" key="1">
    <citation type="journal article" date="2020" name="Int. J. Syst. Evol. Microbiol.">
        <title>Novel acetic acid bacteria from cider fermentations: Acetobacter conturbans sp. nov. and Acetobacter fallax sp. nov.</title>
        <authorList>
            <person name="Sombolestani A.S."/>
            <person name="Cleenwerck I."/>
            <person name="Cnockaert M."/>
            <person name="Borremans W."/>
            <person name="Wieme A.D."/>
            <person name="De Vuyst L."/>
            <person name="Vandamme P."/>
        </authorList>
    </citation>
    <scope>NUCLEOTIDE SEQUENCE [LARGE SCALE GENOMIC DNA]</scope>
    <source>
        <strain evidence="2 3">LMG 1637</strain>
    </source>
</reference>
<proteinExistence type="predicted"/>
<protein>
    <recommendedName>
        <fullName evidence="1">Hedgehog/Intein (Hint) domain-containing protein</fullName>
    </recommendedName>
</protein>
<dbReference type="EMBL" id="WOSW01000023">
    <property type="protein sequence ID" value="NHO33197.1"/>
    <property type="molecule type" value="Genomic_DNA"/>
</dbReference>
<comment type="caution">
    <text evidence="2">The sequence shown here is derived from an EMBL/GenBank/DDBJ whole genome shotgun (WGS) entry which is preliminary data.</text>
</comment>
<evidence type="ECO:0000313" key="3">
    <source>
        <dbReference type="Proteomes" id="UP000615326"/>
    </source>
</evidence>
<dbReference type="Gene3D" id="2.160.20.20">
    <property type="match status" value="2"/>
</dbReference>
<evidence type="ECO:0000313" key="2">
    <source>
        <dbReference type="EMBL" id="NHO33197.1"/>
    </source>
</evidence>
<dbReference type="Proteomes" id="UP000615326">
    <property type="component" value="Unassembled WGS sequence"/>
</dbReference>
<dbReference type="RefSeq" id="WP_173577724.1">
    <property type="nucleotide sequence ID" value="NZ_WOSW01000023.1"/>
</dbReference>
<dbReference type="InterPro" id="IPR012332">
    <property type="entry name" value="Autotransporter_pectin_lyase_C"/>
</dbReference>
<dbReference type="SUPFAM" id="SSF51294">
    <property type="entry name" value="Hedgehog/intein (Hint) domain"/>
    <property type="match status" value="1"/>
</dbReference>
<dbReference type="NCBIfam" id="TIGR04415">
    <property type="entry name" value="O_hepto_targRPT"/>
    <property type="match status" value="2"/>
</dbReference>
<keyword evidence="3" id="KW-1185">Reference proteome</keyword>
<dbReference type="InterPro" id="IPR030930">
    <property type="entry name" value="AIDA"/>
</dbReference>
<dbReference type="Pfam" id="PF13403">
    <property type="entry name" value="Hint_2"/>
    <property type="match status" value="1"/>
</dbReference>
<sequence>MTSASSDATTTASSGAISSGGYIVSGQTATVTAGTTLTDATIVGGGKLIVSGTASGTVLRGTTAGRATEIIANGGIENSVTINAGIVSALSGGIITEASVLSGGTLIFSSGAQAGTITAGSGGAVTISAAQIGTLELESGATATITSATIPLSAISGATLTLGAATSAASLLVGPGGTLQLNGGTATGTVISGASASELILAGPTSGGPVETQFDIISGGSQTICFGVSVASGTVDNGGTQTVLSTASASHVAIASGGQQIISSGGIVLDDQIEAGASVLNNGTLIFDDQTTIQGQISGNGLVEQTGANDTLRFASGALAAFSGTLSMAGGTVAIADGQDASGIDFSFTASGAETLILGGSLPSTLAISGFGSGDQIVLSGLTSGTSADLVNGSQLRIESGGTLIETISLGSGLDYSAAGLTLTEQPDGNAAILTLSGAASGYANVVISSGAATAIVTSGEGAVIPTGSTAIGTEVDSGGRLYVEGTGIQTTIASAATETIRSGGTTIQTTVSAGGSTTVLSGGLASGTTLDGATQQILGGTATGTTVRGDCEGSLYNPAWSPGVQIVASGGIASATLVTLGSAEQSPYNNPVYEDAFQYVENGATVIDTTLTGAHTPWLYHMSVQWSDGQAHEIISAGGTAIHTTINVGGIMDVQSGGTASATVIDGGTLLLESGAGYSGTLTFAPLTAPSSTSSAGTTGSVLNVTAAQIASLTINGFDAIGGTARLYPWNTLETTTENTINQIVISDLTFAGASGTTDAGTIGPDGALTVTEGSETVTLHLAGTFGSDFYFQAAPGGGTEITYGVPCYCPGTLIASPNGDRPVQDLSIGDLVLTASGNARPVRWIGRRSYDGRFARGNPDIMPVMIRPGALGNDLPRRTLVVSPLHAMALDNRLVPARLLLNGTSIVQRRETGRVDYIHIELDSHDLVLAEGTPSETFVDDGSRGMFHNAAEFDALYPDAMPAASTESSGLFCLPRIEDGPALEALRTRLGSLGQTLAERYRITGFIDVVSPHAIEGWARCDALPDEPRQLIIRCGDEEIGRVIANRFRADLTENGRFSGKSGFSLTVTQPVPLARLTVADQESDTILPHARQPDHKSVAA</sequence>